<proteinExistence type="predicted"/>
<gene>
    <name evidence="1" type="ORF">EHV15_35620</name>
</gene>
<comment type="caution">
    <text evidence="1">The sequence shown here is derived from an EMBL/GenBank/DDBJ whole genome shotgun (WGS) entry which is preliminary data.</text>
</comment>
<name>A0A3P3TEQ7_9BACL</name>
<evidence type="ECO:0000313" key="1">
    <source>
        <dbReference type="EMBL" id="RRJ54903.1"/>
    </source>
</evidence>
<dbReference type="EMBL" id="RRCN01000002">
    <property type="protein sequence ID" value="RRJ54903.1"/>
    <property type="molecule type" value="Genomic_DNA"/>
</dbReference>
<organism evidence="1 2">
    <name type="scientific">Paenibacillus oralis</name>
    <dbReference type="NCBI Taxonomy" id="2490856"/>
    <lineage>
        <taxon>Bacteria</taxon>
        <taxon>Bacillati</taxon>
        <taxon>Bacillota</taxon>
        <taxon>Bacilli</taxon>
        <taxon>Bacillales</taxon>
        <taxon>Paenibacillaceae</taxon>
        <taxon>Paenibacillus</taxon>
    </lineage>
</organism>
<dbReference type="RefSeq" id="WP_128635996.1">
    <property type="nucleotide sequence ID" value="NZ_RRCN01000002.1"/>
</dbReference>
<dbReference type="AlphaFoldDB" id="A0A3P3TEQ7"/>
<dbReference type="Proteomes" id="UP000267017">
    <property type="component" value="Unassembled WGS sequence"/>
</dbReference>
<protein>
    <submittedName>
        <fullName evidence="1">Uncharacterized protein</fullName>
    </submittedName>
</protein>
<evidence type="ECO:0000313" key="2">
    <source>
        <dbReference type="Proteomes" id="UP000267017"/>
    </source>
</evidence>
<reference evidence="1 2" key="1">
    <citation type="submission" date="2018-11" db="EMBL/GenBank/DDBJ databases">
        <title>Genome sequencing of Paenibacillus sp. KCOM 3021 (= ChDC PVNT-B20).</title>
        <authorList>
            <person name="Kook J.-K."/>
            <person name="Park S.-N."/>
            <person name="Lim Y.K."/>
        </authorList>
    </citation>
    <scope>NUCLEOTIDE SEQUENCE [LARGE SCALE GENOMIC DNA]</scope>
    <source>
        <strain evidence="1 2">KCOM 3021</strain>
    </source>
</reference>
<accession>A0A3P3TEQ7</accession>
<sequence>MSQSNYKHTYQEFLDFCKAAEEYNNEIFDEARLVEEPDGSTQYIGTYRDTYNYKHSFHVTFNEGMGSIAYVAGPDECMTELDAIYMEMFRSQLFTDMTVPEDQIAYVPVTTSGTVTIQDTSVLIQIMEAIKLNISKVLTGDDSPEELLKQSQRLLFQVIDFLAGIRTTGEASRDDSDNRRERFNVSQGRKILKRDDISGRDHDFASDESALFALGNSSLIVFGDPFDCNQCKEIETDLQNGEAIIVQQNLVEAYGYNTLIRTSEGCYCLISLGGTI</sequence>
<keyword evidence="2" id="KW-1185">Reference proteome</keyword>